<feature type="domain" description="DUF402" evidence="1">
    <location>
        <begin position="39"/>
        <end position="169"/>
    </location>
</feature>
<proteinExistence type="predicted"/>
<organism evidence="2 3">
    <name type="scientific">Microbacterium resistens</name>
    <dbReference type="NCBI Taxonomy" id="156977"/>
    <lineage>
        <taxon>Bacteria</taxon>
        <taxon>Bacillati</taxon>
        <taxon>Actinomycetota</taxon>
        <taxon>Actinomycetes</taxon>
        <taxon>Micrococcales</taxon>
        <taxon>Microbacteriaceae</taxon>
        <taxon>Microbacterium</taxon>
    </lineage>
</organism>
<reference evidence="2 3" key="1">
    <citation type="submission" date="2023-07" db="EMBL/GenBank/DDBJ databases">
        <title>Sorghum-associated microbial communities from plants grown in Nebraska, USA.</title>
        <authorList>
            <person name="Schachtman D."/>
        </authorList>
    </citation>
    <scope>NUCLEOTIDE SEQUENCE [LARGE SCALE GENOMIC DNA]</scope>
    <source>
        <strain evidence="2 3">2980</strain>
    </source>
</reference>
<evidence type="ECO:0000313" key="3">
    <source>
        <dbReference type="Proteomes" id="UP001259347"/>
    </source>
</evidence>
<dbReference type="Gene3D" id="2.40.380.10">
    <property type="entry name" value="FomD-like"/>
    <property type="match status" value="1"/>
</dbReference>
<dbReference type="Proteomes" id="UP001259347">
    <property type="component" value="Unassembled WGS sequence"/>
</dbReference>
<name>A0ABU1SAS9_9MICO</name>
<dbReference type="RefSeq" id="WP_310018719.1">
    <property type="nucleotide sequence ID" value="NZ_JAVDUM010000004.1"/>
</dbReference>
<dbReference type="InterPro" id="IPR007295">
    <property type="entry name" value="DUF402"/>
</dbReference>
<dbReference type="EMBL" id="JAVDUM010000004">
    <property type="protein sequence ID" value="MDR6866685.1"/>
    <property type="molecule type" value="Genomic_DNA"/>
</dbReference>
<keyword evidence="3" id="KW-1185">Reference proteome</keyword>
<dbReference type="InterPro" id="IPR035930">
    <property type="entry name" value="FomD-like_sf"/>
</dbReference>
<sequence>MSTARPRHGAGMIVQWRKWDGSPHWRHECVYLGSDVWGDWVGQPVGWRSARPGAAFVAEGPNVTLFPASGDLALTVYRDHPHGMRIYIDLGWEVRWGGTDGAEDSAADPLLVTGIDMDLDVVRVEGERGTWIDDRDEWDEHRIRYGYPPEVVARLEALALDLEHRVRAQEPPFDDAVPDAWLDRLEALGLDRIERVDIERGHRAVDIEP</sequence>
<dbReference type="Pfam" id="PF04167">
    <property type="entry name" value="DUF402"/>
    <property type="match status" value="1"/>
</dbReference>
<accession>A0ABU1SAS9</accession>
<evidence type="ECO:0000259" key="1">
    <source>
        <dbReference type="Pfam" id="PF04167"/>
    </source>
</evidence>
<protein>
    <recommendedName>
        <fullName evidence="1">DUF402 domain-containing protein</fullName>
    </recommendedName>
</protein>
<gene>
    <name evidence="2" type="ORF">J2Y69_001278</name>
</gene>
<evidence type="ECO:0000313" key="2">
    <source>
        <dbReference type="EMBL" id="MDR6866685.1"/>
    </source>
</evidence>
<comment type="caution">
    <text evidence="2">The sequence shown here is derived from an EMBL/GenBank/DDBJ whole genome shotgun (WGS) entry which is preliminary data.</text>
</comment>